<dbReference type="GO" id="GO:0016787">
    <property type="term" value="F:hydrolase activity"/>
    <property type="evidence" value="ECO:0007669"/>
    <property type="project" value="UniProtKB-KW"/>
</dbReference>
<evidence type="ECO:0000313" key="5">
    <source>
        <dbReference type="Proteomes" id="UP000199086"/>
    </source>
</evidence>
<reference evidence="4 5" key="1">
    <citation type="submission" date="2016-06" db="EMBL/GenBank/DDBJ databases">
        <authorList>
            <person name="Olsen C.W."/>
            <person name="Carey S."/>
            <person name="Hinshaw L."/>
            <person name="Karasin A.I."/>
        </authorList>
    </citation>
    <scope>NUCLEOTIDE SEQUENCE [LARGE SCALE GENOMIC DNA]</scope>
    <source>
        <strain evidence="4 5">LZ-22</strain>
    </source>
</reference>
<dbReference type="OrthoDB" id="4760874at2"/>
<evidence type="ECO:0000259" key="2">
    <source>
        <dbReference type="Pfam" id="PF10979"/>
    </source>
</evidence>
<keyword evidence="5" id="KW-1185">Reference proteome</keyword>
<accession>A0A1G6GFL0</accession>
<evidence type="ECO:0000256" key="1">
    <source>
        <dbReference type="SAM" id="MobiDB-lite"/>
    </source>
</evidence>
<dbReference type="RefSeq" id="WP_092605517.1">
    <property type="nucleotide sequence ID" value="NZ_FMYF01000001.1"/>
</dbReference>
<gene>
    <name evidence="4" type="ORF">GA0111570_101229</name>
</gene>
<dbReference type="Pfam" id="PF10979">
    <property type="entry name" value="DUF2786"/>
    <property type="match status" value="1"/>
</dbReference>
<dbReference type="InterPro" id="IPR024498">
    <property type="entry name" value="DUF2786"/>
</dbReference>
<feature type="domain" description="DUF2786" evidence="2">
    <location>
        <begin position="176"/>
        <end position="211"/>
    </location>
</feature>
<keyword evidence="4" id="KW-0378">Hydrolase</keyword>
<feature type="region of interest" description="Disordered" evidence="1">
    <location>
        <begin position="430"/>
        <end position="468"/>
    </location>
</feature>
<dbReference type="AlphaFoldDB" id="A0A1G6GFL0"/>
<evidence type="ECO:0000313" key="4">
    <source>
        <dbReference type="EMBL" id="SDB79956.1"/>
    </source>
</evidence>
<dbReference type="Proteomes" id="UP000199086">
    <property type="component" value="Unassembled WGS sequence"/>
</dbReference>
<sequence length="468" mass="50816">MSGDPTTDEADRQALWQAETAALYAAEGRVVRWIEDGGVRLDGVTWLPEPDPLFRDVREVERFCEQACDRLGVPRVTVRARRGPKKAEYTGALMEIAIPPAQVGGAWALRGLVVVHELAHHLVEVGGAREGGPHGATFRTRMMHALDVLGQPVNAQLLGLALETDTATALQDTWRGRIQAILRQAEATPHQAEAETFVARAQELATRHAIDLALLGARDRPDGAEQGELPEEVTVVMGRPGQRWLRLYCSLFMAVARANDVKYLLAHNSTRVYAHGMPSDIATTVALYESLRAQMLAAATRWMDTGVWRSETDLRWTGRRLEEVPVHWSTAKTSFFEGFIDSVAQRLEESRLRAETASDVRAAGPGPVPATGPGAGDGPATEAPGQAGGGSPPATTSDEAALHTMALVLTAKREQVRAFHEQVCARVRPGRWRGPDHDRATYSAAGAKAGGEAGREAAVGRRRRRLES</sequence>
<proteinExistence type="predicted"/>
<dbReference type="EMBL" id="FMYF01000001">
    <property type="protein sequence ID" value="SDB79956.1"/>
    <property type="molecule type" value="Genomic_DNA"/>
</dbReference>
<dbReference type="Pfam" id="PF23771">
    <property type="entry name" value="DUF7168"/>
    <property type="match status" value="1"/>
</dbReference>
<feature type="domain" description="DUF7168" evidence="3">
    <location>
        <begin position="241"/>
        <end position="363"/>
    </location>
</feature>
<evidence type="ECO:0000259" key="3">
    <source>
        <dbReference type="Pfam" id="PF23771"/>
    </source>
</evidence>
<name>A0A1G6GFL0_9ACTN</name>
<dbReference type="InterPro" id="IPR055592">
    <property type="entry name" value="DUF7168"/>
</dbReference>
<feature type="compositionally biased region" description="Low complexity" evidence="1">
    <location>
        <begin position="362"/>
        <end position="385"/>
    </location>
</feature>
<protein>
    <submittedName>
        <fullName evidence="4">Putative metallohydrolase, TIGR04338 family</fullName>
    </submittedName>
</protein>
<feature type="region of interest" description="Disordered" evidence="1">
    <location>
        <begin position="355"/>
        <end position="397"/>
    </location>
</feature>
<organism evidence="4 5">
    <name type="scientific">Raineyella antarctica</name>
    <dbReference type="NCBI Taxonomy" id="1577474"/>
    <lineage>
        <taxon>Bacteria</taxon>
        <taxon>Bacillati</taxon>
        <taxon>Actinomycetota</taxon>
        <taxon>Actinomycetes</taxon>
        <taxon>Propionibacteriales</taxon>
        <taxon>Propionibacteriaceae</taxon>
        <taxon>Raineyella</taxon>
    </lineage>
</organism>
<dbReference type="STRING" id="1577474.GA0111570_101229"/>